<gene>
    <name evidence="1" type="ORF">KUDE01_002533</name>
</gene>
<sequence length="90" mass="9961">MLVHCCCFVVNSVRGSSAGRLLDALSPLCQLSPPPPSKTRSTTFYSSRSTDICVHRGMFHMRINYPVKISITVNVMLTSVLKCDEEAELL</sequence>
<reference evidence="1" key="1">
    <citation type="submission" date="2023-04" db="EMBL/GenBank/DDBJ databases">
        <title>Chromosome-level genome of Chaenocephalus aceratus.</title>
        <authorList>
            <person name="Park H."/>
        </authorList>
    </citation>
    <scope>NUCLEOTIDE SEQUENCE</scope>
    <source>
        <strain evidence="1">DE</strain>
        <tissue evidence="1">Muscle</tissue>
    </source>
</reference>
<dbReference type="EMBL" id="JASDAP010000027">
    <property type="protein sequence ID" value="KAK1877218.1"/>
    <property type="molecule type" value="Genomic_DNA"/>
</dbReference>
<proteinExistence type="predicted"/>
<keyword evidence="2" id="KW-1185">Reference proteome</keyword>
<dbReference type="AlphaFoldDB" id="A0AAD9EQ41"/>
<evidence type="ECO:0000313" key="2">
    <source>
        <dbReference type="Proteomes" id="UP001228049"/>
    </source>
</evidence>
<dbReference type="Proteomes" id="UP001228049">
    <property type="component" value="Unassembled WGS sequence"/>
</dbReference>
<organism evidence="1 2">
    <name type="scientific">Dissostichus eleginoides</name>
    <name type="common">Patagonian toothfish</name>
    <name type="synonym">Dissostichus amissus</name>
    <dbReference type="NCBI Taxonomy" id="100907"/>
    <lineage>
        <taxon>Eukaryota</taxon>
        <taxon>Metazoa</taxon>
        <taxon>Chordata</taxon>
        <taxon>Craniata</taxon>
        <taxon>Vertebrata</taxon>
        <taxon>Euteleostomi</taxon>
        <taxon>Actinopterygii</taxon>
        <taxon>Neopterygii</taxon>
        <taxon>Teleostei</taxon>
        <taxon>Neoteleostei</taxon>
        <taxon>Acanthomorphata</taxon>
        <taxon>Eupercaria</taxon>
        <taxon>Perciformes</taxon>
        <taxon>Notothenioidei</taxon>
        <taxon>Nototheniidae</taxon>
        <taxon>Dissostichus</taxon>
    </lineage>
</organism>
<evidence type="ECO:0000313" key="1">
    <source>
        <dbReference type="EMBL" id="KAK1877218.1"/>
    </source>
</evidence>
<comment type="caution">
    <text evidence="1">The sequence shown here is derived from an EMBL/GenBank/DDBJ whole genome shotgun (WGS) entry which is preliminary data.</text>
</comment>
<protein>
    <submittedName>
        <fullName evidence="1">Aquaporin-3</fullName>
    </submittedName>
</protein>
<name>A0AAD9EQ41_DISEL</name>
<accession>A0AAD9EQ41</accession>